<dbReference type="PROSITE" id="PS51257">
    <property type="entry name" value="PROKAR_LIPOPROTEIN"/>
    <property type="match status" value="1"/>
</dbReference>
<keyword evidence="1" id="KW-0812">Transmembrane</keyword>
<feature type="transmembrane region" description="Helical" evidence="1">
    <location>
        <begin position="49"/>
        <end position="66"/>
    </location>
</feature>
<comment type="caution">
    <text evidence="2">The sequence shown here is derived from an EMBL/GenBank/DDBJ whole genome shotgun (WGS) entry which is preliminary data.</text>
</comment>
<organism evidence="2 3">
    <name type="scientific">Candidatus Avelusimicrobium gallicola</name>
    <dbReference type="NCBI Taxonomy" id="2562704"/>
    <lineage>
        <taxon>Bacteria</taxon>
        <taxon>Pseudomonadati</taxon>
        <taxon>Elusimicrobiota</taxon>
        <taxon>Elusimicrobia</taxon>
        <taxon>Elusimicrobiales</taxon>
        <taxon>Elusimicrobiaceae</taxon>
        <taxon>Candidatus Avelusimicrobium</taxon>
    </lineage>
</organism>
<sequence>MKKLKDLCLLFFWGAIAGVFFVGCIVGFGHLWNRFARTAITQLPLAKEIFITLLSGVIIGAIYLIARIWTKCTKSNWDENKKLLEKFIQKQ</sequence>
<evidence type="ECO:0008006" key="4">
    <source>
        <dbReference type="Google" id="ProtNLM"/>
    </source>
</evidence>
<keyword evidence="1" id="KW-1133">Transmembrane helix</keyword>
<evidence type="ECO:0000313" key="3">
    <source>
        <dbReference type="Proteomes" id="UP000725649"/>
    </source>
</evidence>
<dbReference type="EMBL" id="SUVG01000004">
    <property type="protein sequence ID" value="MBE6421261.1"/>
    <property type="molecule type" value="Genomic_DNA"/>
</dbReference>
<proteinExistence type="predicted"/>
<protein>
    <recommendedName>
        <fullName evidence="4">Lipoprotein</fullName>
    </recommendedName>
</protein>
<feature type="transmembrane region" description="Helical" evidence="1">
    <location>
        <begin position="7"/>
        <end position="29"/>
    </location>
</feature>
<accession>A0A928DPV9</accession>
<dbReference type="Proteomes" id="UP000725649">
    <property type="component" value="Unassembled WGS sequence"/>
</dbReference>
<dbReference type="AlphaFoldDB" id="A0A928DPV9"/>
<gene>
    <name evidence="2" type="ORF">E7027_03920</name>
</gene>
<evidence type="ECO:0000256" key="1">
    <source>
        <dbReference type="SAM" id="Phobius"/>
    </source>
</evidence>
<reference evidence="2" key="1">
    <citation type="submission" date="2019-04" db="EMBL/GenBank/DDBJ databases">
        <title>Evolution of Biomass-Degrading Anaerobic Consortia Revealed by Metagenomics.</title>
        <authorList>
            <person name="Peng X."/>
        </authorList>
    </citation>
    <scope>NUCLEOTIDE SEQUENCE</scope>
    <source>
        <strain evidence="2">SIG66</strain>
    </source>
</reference>
<keyword evidence="1" id="KW-0472">Membrane</keyword>
<name>A0A928DPV9_9BACT</name>
<evidence type="ECO:0000313" key="2">
    <source>
        <dbReference type="EMBL" id="MBE6421261.1"/>
    </source>
</evidence>